<comment type="similarity">
    <text evidence="1">Belongs to the PPR family. PCMP-H subfamily.</text>
</comment>
<evidence type="ECO:0000256" key="1">
    <source>
        <dbReference type="ARBA" id="ARBA00006643"/>
    </source>
</evidence>
<dbReference type="PANTHER" id="PTHR47926">
    <property type="entry name" value="PENTATRICOPEPTIDE REPEAT-CONTAINING PROTEIN"/>
    <property type="match status" value="1"/>
</dbReference>
<dbReference type="Proteomes" id="UP001417504">
    <property type="component" value="Unassembled WGS sequence"/>
</dbReference>
<dbReference type="Gene3D" id="1.25.40.10">
    <property type="entry name" value="Tetratricopeptide repeat domain"/>
    <property type="match status" value="4"/>
</dbReference>
<reference evidence="4 5" key="1">
    <citation type="submission" date="2024-01" db="EMBL/GenBank/DDBJ databases">
        <title>Genome assemblies of Stephania.</title>
        <authorList>
            <person name="Yang L."/>
        </authorList>
    </citation>
    <scope>NUCLEOTIDE SEQUENCE [LARGE SCALE GENOMIC DNA]</scope>
    <source>
        <strain evidence="4">QJT</strain>
        <tissue evidence="4">Leaf</tissue>
    </source>
</reference>
<accession>A0AAP0F2I7</accession>
<keyword evidence="5" id="KW-1185">Reference proteome</keyword>
<evidence type="ECO:0000256" key="2">
    <source>
        <dbReference type="ARBA" id="ARBA00022737"/>
    </source>
</evidence>
<evidence type="ECO:0000313" key="4">
    <source>
        <dbReference type="EMBL" id="KAK9103511.1"/>
    </source>
</evidence>
<dbReference type="GO" id="GO:0003729">
    <property type="term" value="F:mRNA binding"/>
    <property type="evidence" value="ECO:0007669"/>
    <property type="project" value="UniProtKB-ARBA"/>
</dbReference>
<dbReference type="FunFam" id="1.25.40.10:FF:000348">
    <property type="entry name" value="Pentatricopeptide repeat-containing protein chloroplastic"/>
    <property type="match status" value="1"/>
</dbReference>
<dbReference type="InterPro" id="IPR011990">
    <property type="entry name" value="TPR-like_helical_dom_sf"/>
</dbReference>
<feature type="repeat" description="PPR" evidence="3">
    <location>
        <begin position="175"/>
        <end position="209"/>
    </location>
</feature>
<dbReference type="Pfam" id="PF20431">
    <property type="entry name" value="E_motif"/>
    <property type="match status" value="1"/>
</dbReference>
<keyword evidence="2" id="KW-0677">Repeat</keyword>
<feature type="repeat" description="PPR" evidence="3">
    <location>
        <begin position="242"/>
        <end position="276"/>
    </location>
</feature>
<proteinExistence type="inferred from homology"/>
<dbReference type="InterPro" id="IPR046960">
    <property type="entry name" value="PPR_At4g14850-like_plant"/>
</dbReference>
<organism evidence="4 5">
    <name type="scientific">Stephania japonica</name>
    <dbReference type="NCBI Taxonomy" id="461633"/>
    <lineage>
        <taxon>Eukaryota</taxon>
        <taxon>Viridiplantae</taxon>
        <taxon>Streptophyta</taxon>
        <taxon>Embryophyta</taxon>
        <taxon>Tracheophyta</taxon>
        <taxon>Spermatophyta</taxon>
        <taxon>Magnoliopsida</taxon>
        <taxon>Ranunculales</taxon>
        <taxon>Menispermaceae</taxon>
        <taxon>Menispermoideae</taxon>
        <taxon>Cissampelideae</taxon>
        <taxon>Stephania</taxon>
    </lineage>
</organism>
<comment type="caution">
    <text evidence="4">The sequence shown here is derived from an EMBL/GenBank/DDBJ whole genome shotgun (WGS) entry which is preliminary data.</text>
</comment>
<dbReference type="PROSITE" id="PS51375">
    <property type="entry name" value="PPR"/>
    <property type="match status" value="4"/>
</dbReference>
<dbReference type="AlphaFoldDB" id="A0AAP0F2I7"/>
<evidence type="ECO:0000256" key="3">
    <source>
        <dbReference type="PROSITE-ProRule" id="PRU00708"/>
    </source>
</evidence>
<dbReference type="EMBL" id="JBBNAE010000008">
    <property type="protein sequence ID" value="KAK9103511.1"/>
    <property type="molecule type" value="Genomic_DNA"/>
</dbReference>
<dbReference type="InterPro" id="IPR046848">
    <property type="entry name" value="E_motif"/>
</dbReference>
<evidence type="ECO:0000313" key="5">
    <source>
        <dbReference type="Proteomes" id="UP001417504"/>
    </source>
</evidence>
<sequence length="520" mass="58617">MTTQRRLICRVIDECKSMRQLKQIHAQILLSQNAPKQHHYFLITRLLFFCAISQTGCLSYATNLFNRIESPNLYAYNTMIRGFATRIRNGSESSGLLYKQMLREGVGPDHLTFTFLAKDCARRGDVEMGRIGHAHVVEFGFGADLFIGNSLISMYASFGCLGFARLVFDEMPERDVVTWNSLLIGYLRCGWLDSAGDLFMRMEERNVVSWNSIITGFVQGGRAVEALGFFHQMQVLGEVMIDKVTVASVLSACASLGALDQGKWVHSYMKRRGVECDMVIGTALVDMYGKCGCLERAIEVFMGMEEKDVLAWTAMIAVFALHGLGDKAFDLFEEMQAKGIKPNHVTFLGLLSACAHSGLVEKARWCFNTMKNVYFIEPQIYHYASMVDILGRAGLFDEAERLIASMLMEPDVFVWGALLGSCWMHGNVELGERIAFRLIELEPQNHAFYVILSDLYAKANRFDDMKRVRTSMEEKGIRKAVAGCSMIEVDGIVREFFVLGSLGATLKELEWVLNHFGYEM</sequence>
<dbReference type="FunFam" id="1.25.40.10:FF:000690">
    <property type="entry name" value="Pentatricopeptide repeat-containing protein"/>
    <property type="match status" value="1"/>
</dbReference>
<dbReference type="Pfam" id="PF13041">
    <property type="entry name" value="PPR_2"/>
    <property type="match status" value="1"/>
</dbReference>
<dbReference type="InterPro" id="IPR002885">
    <property type="entry name" value="PPR_rpt"/>
</dbReference>
<gene>
    <name evidence="4" type="ORF">Sjap_020765</name>
</gene>
<dbReference type="NCBIfam" id="TIGR00756">
    <property type="entry name" value="PPR"/>
    <property type="match status" value="3"/>
</dbReference>
<dbReference type="GO" id="GO:0009451">
    <property type="term" value="P:RNA modification"/>
    <property type="evidence" value="ECO:0007669"/>
    <property type="project" value="InterPro"/>
</dbReference>
<protein>
    <submittedName>
        <fullName evidence="4">Uncharacterized protein</fullName>
    </submittedName>
</protein>
<feature type="repeat" description="PPR" evidence="3">
    <location>
        <begin position="72"/>
        <end position="108"/>
    </location>
</feature>
<feature type="repeat" description="PPR" evidence="3">
    <location>
        <begin position="308"/>
        <end position="342"/>
    </location>
</feature>
<dbReference type="PANTHER" id="PTHR47926:SF401">
    <property type="entry name" value="PENTATRICOPEPTIDE REPEAT-CONTAINING PROTEIN"/>
    <property type="match status" value="1"/>
</dbReference>
<dbReference type="Pfam" id="PF01535">
    <property type="entry name" value="PPR"/>
    <property type="match status" value="5"/>
</dbReference>
<name>A0AAP0F2I7_9MAGN</name>